<keyword evidence="2" id="KW-1185">Reference proteome</keyword>
<evidence type="ECO:0000313" key="1">
    <source>
        <dbReference type="EMBL" id="PKI63043.1"/>
    </source>
</evidence>
<gene>
    <name evidence="1" type="ORF">CRG98_016567</name>
</gene>
<organism evidence="1 2">
    <name type="scientific">Punica granatum</name>
    <name type="common">Pomegranate</name>
    <dbReference type="NCBI Taxonomy" id="22663"/>
    <lineage>
        <taxon>Eukaryota</taxon>
        <taxon>Viridiplantae</taxon>
        <taxon>Streptophyta</taxon>
        <taxon>Embryophyta</taxon>
        <taxon>Tracheophyta</taxon>
        <taxon>Spermatophyta</taxon>
        <taxon>Magnoliopsida</taxon>
        <taxon>eudicotyledons</taxon>
        <taxon>Gunneridae</taxon>
        <taxon>Pentapetalae</taxon>
        <taxon>rosids</taxon>
        <taxon>malvids</taxon>
        <taxon>Myrtales</taxon>
        <taxon>Lythraceae</taxon>
        <taxon>Punica</taxon>
    </lineage>
</organism>
<name>A0A2I0K4H9_PUNGR</name>
<reference evidence="1 2" key="1">
    <citation type="submission" date="2017-11" db="EMBL/GenBank/DDBJ databases">
        <title>De-novo sequencing of pomegranate (Punica granatum L.) genome.</title>
        <authorList>
            <person name="Akparov Z."/>
            <person name="Amiraslanov A."/>
            <person name="Hajiyeva S."/>
            <person name="Abbasov M."/>
            <person name="Kaur K."/>
            <person name="Hamwieh A."/>
            <person name="Solovyev V."/>
            <person name="Salamov A."/>
            <person name="Braich B."/>
            <person name="Kosarev P."/>
            <person name="Mahmoud A."/>
            <person name="Hajiyev E."/>
            <person name="Babayeva S."/>
            <person name="Izzatullayeva V."/>
            <person name="Mammadov A."/>
            <person name="Mammadov A."/>
            <person name="Sharifova S."/>
            <person name="Ojaghi J."/>
            <person name="Eynullazada K."/>
            <person name="Bayramov B."/>
            <person name="Abdulazimova A."/>
            <person name="Shahmuradov I."/>
        </authorList>
    </citation>
    <scope>NUCLEOTIDE SEQUENCE [LARGE SCALE GENOMIC DNA]</scope>
    <source>
        <strain evidence="2">cv. AG2017</strain>
        <tissue evidence="1">Leaf</tissue>
    </source>
</reference>
<protein>
    <submittedName>
        <fullName evidence="1">Uncharacterized protein</fullName>
    </submittedName>
</protein>
<proteinExistence type="predicted"/>
<evidence type="ECO:0000313" key="2">
    <source>
        <dbReference type="Proteomes" id="UP000233551"/>
    </source>
</evidence>
<sequence>MEEPWAPQSLREVRDKVQVSIDRVFEDRGYHKQQELRRTLIPDLSGYVGSPP</sequence>
<comment type="caution">
    <text evidence="1">The sequence shown here is derived from an EMBL/GenBank/DDBJ whole genome shotgun (WGS) entry which is preliminary data.</text>
</comment>
<dbReference type="AlphaFoldDB" id="A0A2I0K4H9"/>
<accession>A0A2I0K4H9</accession>
<dbReference type="EMBL" id="PGOL01000913">
    <property type="protein sequence ID" value="PKI63043.1"/>
    <property type="molecule type" value="Genomic_DNA"/>
</dbReference>
<dbReference type="Proteomes" id="UP000233551">
    <property type="component" value="Unassembled WGS sequence"/>
</dbReference>